<dbReference type="InterPro" id="IPR016181">
    <property type="entry name" value="Acyl_CoA_acyltransferase"/>
</dbReference>
<evidence type="ECO:0000256" key="7">
    <source>
        <dbReference type="ARBA" id="ARBA00022692"/>
    </source>
</evidence>
<evidence type="ECO:0000259" key="15">
    <source>
        <dbReference type="Pfam" id="PF09924"/>
    </source>
</evidence>
<comment type="caution">
    <text evidence="16">The sequence shown here is derived from an EMBL/GenBank/DDBJ whole genome shotgun (WGS) entry which is preliminary data.</text>
</comment>
<feature type="transmembrane region" description="Helical" evidence="14">
    <location>
        <begin position="369"/>
        <end position="386"/>
    </location>
</feature>
<comment type="similarity">
    <text evidence="2">Belongs to the LPG synthase family.</text>
</comment>
<dbReference type="PANTHER" id="PTHR34697">
    <property type="entry name" value="PHOSPHATIDYLGLYCEROL LYSYLTRANSFERASE"/>
    <property type="match status" value="1"/>
</dbReference>
<dbReference type="PANTHER" id="PTHR34697:SF2">
    <property type="entry name" value="PHOSPHATIDYLGLYCEROL LYSYLTRANSFERASE"/>
    <property type="match status" value="1"/>
</dbReference>
<feature type="transmembrane region" description="Helical" evidence="14">
    <location>
        <begin position="392"/>
        <end position="409"/>
    </location>
</feature>
<evidence type="ECO:0000256" key="8">
    <source>
        <dbReference type="ARBA" id="ARBA00022989"/>
    </source>
</evidence>
<evidence type="ECO:0000256" key="11">
    <source>
        <dbReference type="ARBA" id="ARBA00023251"/>
    </source>
</evidence>
<dbReference type="SUPFAM" id="SSF55729">
    <property type="entry name" value="Acyl-CoA N-acyltransferases (Nat)"/>
    <property type="match status" value="1"/>
</dbReference>
<evidence type="ECO:0000256" key="6">
    <source>
        <dbReference type="ARBA" id="ARBA00022679"/>
    </source>
</evidence>
<sequence>MKNVKFSKIFKLVRWKEVVAVIILLLAFVFFRSERHELATIGPELQNSKLEWIIIGVLLTFVYVLLQGLMYVTSFRATQLNVSISDATSLFLKRNFLSIFLPAGGVSSLAYLPRNIRTKGYKSSKIHQASAIYGFVGLLTVMIVGIPLIAYAVLINKNFNDSWVGIIVLAAILLGTYLLFISFRKKNSFYKFLDKKFPKFISSIDEIFSNEIDKRYFWITVLVSIVIEFCGVFHLLIAMYAFGVPASFSAAAISYVVSILLMIVSPFLRGLGAVEFSLTYILANFGYKHADSLGITLLYRFFEFWIPLLLGIVAYLWSGRKLFARILPVVMIFLLGIINILSVITPALTDRLHILKNYLPWELIHISKMITLISGVLLLVTSANLFRGYKRAWYFAVTLTIFSIVFNLLKALDYEEALFASFTLGLLWYSRKEYSFTTKIVSLQRGFSWFLGIFTIILVFNYFSFYFISKSHFGIDFTKEEALYYTLHTFLLFTDSGLTPLTGFARDFQNLNYILGVISWLVLILSFYRTHSRVEKDQKENHITVQHLVEQYGTSSLDYFKLTKEKQFYFSEEINGFVSFRTANGFAVVLEEPVCAEQQKTDLIKEFDQYCKKNSLKTCYYRVSESGIPYFNPLKKQKLFIGQDAILDAENFSLTGKDKKTIRNGINAVEKSGYTTTILQAPQNNDIIDHIQSVSDEWLREFDKKEIVFAEGMFDREVVRNQDLITIFDADGTCVAFLNIIPHCAPDECSYDMIRKTENAPNGSVDVLIVKLVEYAKSKNLKYVNMGMTPMAGIEQPNNTAEEIMKFVYQRVGSFKHYQTLRNFKEKYANIWENKYLVYSNDFELLQIPTTLSKVMKPQKNEE</sequence>
<reference evidence="17" key="1">
    <citation type="submission" date="2021-01" db="EMBL/GenBank/DDBJ databases">
        <title>Genome public.</title>
        <authorList>
            <person name="Liu C."/>
            <person name="Sun Q."/>
        </authorList>
    </citation>
    <scope>NUCLEOTIDE SEQUENCE [LARGE SCALE GENOMIC DNA]</scope>
    <source>
        <strain evidence="17">YIM B02567</strain>
    </source>
</reference>
<evidence type="ECO:0000256" key="10">
    <source>
        <dbReference type="ARBA" id="ARBA00023136"/>
    </source>
</evidence>
<evidence type="ECO:0000256" key="5">
    <source>
        <dbReference type="ARBA" id="ARBA00022475"/>
    </source>
</evidence>
<feature type="transmembrane region" description="Helical" evidence="14">
    <location>
        <begin position="92"/>
        <end position="112"/>
    </location>
</feature>
<dbReference type="InterPro" id="IPR024320">
    <property type="entry name" value="LPG_synthase_C"/>
</dbReference>
<feature type="transmembrane region" description="Helical" evidence="14">
    <location>
        <begin position="52"/>
        <end position="72"/>
    </location>
</feature>
<feature type="transmembrane region" description="Helical" evidence="14">
    <location>
        <begin position="511"/>
        <end position="528"/>
    </location>
</feature>
<gene>
    <name evidence="16" type="ORF">JHL15_10865</name>
</gene>
<dbReference type="Proteomes" id="UP000628669">
    <property type="component" value="Unassembled WGS sequence"/>
</dbReference>
<feature type="transmembrane region" description="Helical" evidence="14">
    <location>
        <begin position="162"/>
        <end position="183"/>
    </location>
</feature>
<dbReference type="Pfam" id="PF09924">
    <property type="entry name" value="LPG_synthase_C"/>
    <property type="match status" value="1"/>
</dbReference>
<evidence type="ECO:0000256" key="2">
    <source>
        <dbReference type="ARBA" id="ARBA00008627"/>
    </source>
</evidence>
<comment type="subcellular location">
    <subcellularLocation>
        <location evidence="1">Cell membrane</location>
        <topology evidence="1">Multi-pass membrane protein</topology>
    </subcellularLocation>
</comment>
<keyword evidence="5" id="KW-1003">Cell membrane</keyword>
<keyword evidence="6" id="KW-0808">Transferase</keyword>
<keyword evidence="10 14" id="KW-0472">Membrane</keyword>
<keyword evidence="8 14" id="KW-1133">Transmembrane helix</keyword>
<evidence type="ECO:0000256" key="4">
    <source>
        <dbReference type="ARBA" id="ARBA00021546"/>
    </source>
</evidence>
<feature type="transmembrane region" description="Helical" evidence="14">
    <location>
        <begin position="216"/>
        <end position="242"/>
    </location>
</feature>
<proteinExistence type="inferred from homology"/>
<evidence type="ECO:0000256" key="13">
    <source>
        <dbReference type="ARBA" id="ARBA00047540"/>
    </source>
</evidence>
<keyword evidence="17" id="KW-1185">Reference proteome</keyword>
<dbReference type="InterPro" id="IPR022791">
    <property type="entry name" value="L-PG_synthase/AglD"/>
</dbReference>
<keyword evidence="11" id="KW-0046">Antibiotic resistance</keyword>
<dbReference type="RefSeq" id="WP_200245710.1">
    <property type="nucleotide sequence ID" value="NZ_JAENHK010000010.1"/>
</dbReference>
<evidence type="ECO:0000256" key="14">
    <source>
        <dbReference type="SAM" id="Phobius"/>
    </source>
</evidence>
<evidence type="ECO:0000256" key="9">
    <source>
        <dbReference type="ARBA" id="ARBA00023098"/>
    </source>
</evidence>
<feature type="transmembrane region" description="Helical" evidence="14">
    <location>
        <begin position="447"/>
        <end position="468"/>
    </location>
</feature>
<evidence type="ECO:0000256" key="12">
    <source>
        <dbReference type="ARBA" id="ARBA00031899"/>
    </source>
</evidence>
<protein>
    <recommendedName>
        <fullName evidence="4">Phosphatidylglycerol lysyltransferase</fullName>
        <ecNumber evidence="3">2.3.2.3</ecNumber>
    </recommendedName>
    <alternativeName>
        <fullName evidence="12">Lysylphosphatidylglycerol synthase</fullName>
    </alternativeName>
</protein>
<keyword evidence="7 14" id="KW-0812">Transmembrane</keyword>
<dbReference type="EC" id="2.3.2.3" evidence="3"/>
<organism evidence="16 17">
    <name type="scientific">Chryseobacterium paridis</name>
    <dbReference type="NCBI Taxonomy" id="2800328"/>
    <lineage>
        <taxon>Bacteria</taxon>
        <taxon>Pseudomonadati</taxon>
        <taxon>Bacteroidota</taxon>
        <taxon>Flavobacteriia</taxon>
        <taxon>Flavobacteriales</taxon>
        <taxon>Weeksellaceae</taxon>
        <taxon>Chryseobacterium group</taxon>
        <taxon>Chryseobacterium</taxon>
    </lineage>
</organism>
<evidence type="ECO:0000256" key="3">
    <source>
        <dbReference type="ARBA" id="ARBA00012014"/>
    </source>
</evidence>
<name>A0ABS1FV18_9FLAO</name>
<feature type="domain" description="Phosphatidylglycerol lysyltransferase C-terminal" evidence="15">
    <location>
        <begin position="548"/>
        <end position="839"/>
    </location>
</feature>
<comment type="catalytic activity">
    <reaction evidence="13">
        <text>L-lysyl-tRNA(Lys) + a 1,2-diacyl-sn-glycero-3-phospho-(1'-sn-glycerol) = a 1,2-diacyl-sn-glycero-3-phospho-1'-(3'-O-L-lysyl)-sn-glycerol + tRNA(Lys)</text>
        <dbReference type="Rhea" id="RHEA:10668"/>
        <dbReference type="Rhea" id="RHEA-COMP:9696"/>
        <dbReference type="Rhea" id="RHEA-COMP:9697"/>
        <dbReference type="ChEBI" id="CHEBI:64716"/>
        <dbReference type="ChEBI" id="CHEBI:75792"/>
        <dbReference type="ChEBI" id="CHEBI:78442"/>
        <dbReference type="ChEBI" id="CHEBI:78529"/>
        <dbReference type="EC" id="2.3.2.3"/>
    </reaction>
</comment>
<evidence type="ECO:0000313" key="16">
    <source>
        <dbReference type="EMBL" id="MBK1896255.1"/>
    </source>
</evidence>
<feature type="transmembrane region" description="Helical" evidence="14">
    <location>
        <begin position="323"/>
        <end position="348"/>
    </location>
</feature>
<dbReference type="EMBL" id="JAENHK010000010">
    <property type="protein sequence ID" value="MBK1896255.1"/>
    <property type="molecule type" value="Genomic_DNA"/>
</dbReference>
<feature type="transmembrane region" description="Helical" evidence="14">
    <location>
        <begin position="248"/>
        <end position="268"/>
    </location>
</feature>
<feature type="transmembrane region" description="Helical" evidence="14">
    <location>
        <begin position="297"/>
        <end position="317"/>
    </location>
</feature>
<evidence type="ECO:0000256" key="1">
    <source>
        <dbReference type="ARBA" id="ARBA00004651"/>
    </source>
</evidence>
<keyword evidence="9" id="KW-0443">Lipid metabolism</keyword>
<feature type="transmembrane region" description="Helical" evidence="14">
    <location>
        <begin position="132"/>
        <end position="156"/>
    </location>
</feature>
<dbReference type="Pfam" id="PF03706">
    <property type="entry name" value="LPG_synthase_TM"/>
    <property type="match status" value="1"/>
</dbReference>
<accession>A0ABS1FV18</accession>
<dbReference type="InterPro" id="IPR051211">
    <property type="entry name" value="PG_lysyltransferase"/>
</dbReference>
<evidence type="ECO:0000313" key="17">
    <source>
        <dbReference type="Proteomes" id="UP000628669"/>
    </source>
</evidence>
<feature type="transmembrane region" description="Helical" evidence="14">
    <location>
        <begin position="12"/>
        <end position="31"/>
    </location>
</feature>